<name>A0AAQ3RFE2_VIGMU</name>
<proteinExistence type="predicted"/>
<evidence type="ECO:0000256" key="1">
    <source>
        <dbReference type="SAM" id="MobiDB-lite"/>
    </source>
</evidence>
<evidence type="ECO:0000313" key="3">
    <source>
        <dbReference type="Proteomes" id="UP001374535"/>
    </source>
</evidence>
<feature type="compositionally biased region" description="Low complexity" evidence="1">
    <location>
        <begin position="46"/>
        <end position="82"/>
    </location>
</feature>
<keyword evidence="3" id="KW-1185">Reference proteome</keyword>
<feature type="region of interest" description="Disordered" evidence="1">
    <location>
        <begin position="1"/>
        <end position="20"/>
    </location>
</feature>
<feature type="region of interest" description="Disordered" evidence="1">
    <location>
        <begin position="41"/>
        <end position="113"/>
    </location>
</feature>
<dbReference type="AlphaFoldDB" id="A0AAQ3RFE2"/>
<dbReference type="EMBL" id="CP144690">
    <property type="protein sequence ID" value="WVY90853.1"/>
    <property type="molecule type" value="Genomic_DNA"/>
</dbReference>
<dbReference type="Proteomes" id="UP001374535">
    <property type="component" value="Chromosome 11"/>
</dbReference>
<reference evidence="2 3" key="1">
    <citation type="journal article" date="2023" name="Life. Sci Alliance">
        <title>Evolutionary insights into 3D genome organization and epigenetic landscape of Vigna mungo.</title>
        <authorList>
            <person name="Junaid A."/>
            <person name="Singh B."/>
            <person name="Bhatia S."/>
        </authorList>
    </citation>
    <scope>NUCLEOTIDE SEQUENCE [LARGE SCALE GENOMIC DNA]</scope>
    <source>
        <strain evidence="2">Urdbean</strain>
    </source>
</reference>
<organism evidence="2 3">
    <name type="scientific">Vigna mungo</name>
    <name type="common">Black gram</name>
    <name type="synonym">Phaseolus mungo</name>
    <dbReference type="NCBI Taxonomy" id="3915"/>
    <lineage>
        <taxon>Eukaryota</taxon>
        <taxon>Viridiplantae</taxon>
        <taxon>Streptophyta</taxon>
        <taxon>Embryophyta</taxon>
        <taxon>Tracheophyta</taxon>
        <taxon>Spermatophyta</taxon>
        <taxon>Magnoliopsida</taxon>
        <taxon>eudicotyledons</taxon>
        <taxon>Gunneridae</taxon>
        <taxon>Pentapetalae</taxon>
        <taxon>rosids</taxon>
        <taxon>fabids</taxon>
        <taxon>Fabales</taxon>
        <taxon>Fabaceae</taxon>
        <taxon>Papilionoideae</taxon>
        <taxon>50 kb inversion clade</taxon>
        <taxon>NPAAA clade</taxon>
        <taxon>indigoferoid/millettioid clade</taxon>
        <taxon>Phaseoleae</taxon>
        <taxon>Vigna</taxon>
    </lineage>
</organism>
<feature type="non-terminal residue" evidence="2">
    <location>
        <position position="1"/>
    </location>
</feature>
<feature type="compositionally biased region" description="Polar residues" evidence="1">
    <location>
        <begin position="104"/>
        <end position="113"/>
    </location>
</feature>
<evidence type="ECO:0000313" key="2">
    <source>
        <dbReference type="EMBL" id="WVY90853.1"/>
    </source>
</evidence>
<feature type="compositionally biased region" description="Polar residues" evidence="1">
    <location>
        <begin position="7"/>
        <end position="20"/>
    </location>
</feature>
<accession>A0AAQ3RFE2</accession>
<sequence>EFPYSSLVPQASPSVEQQQSPLQLSILHPINQPMVSTTLNPLEEISAAPSSSSFPNSLTSAQPSTGDSKSPSSPPSSQCSVPPSQPNVNANKRPQTDGGGIITRSKNNILKPL</sequence>
<protein>
    <submittedName>
        <fullName evidence="2">Uncharacterized protein</fullName>
    </submittedName>
</protein>
<gene>
    <name evidence="2" type="ORF">V8G54_036367</name>
</gene>